<dbReference type="EMBL" id="JACOPO010000010">
    <property type="protein sequence ID" value="MBC5723604.1"/>
    <property type="molecule type" value="Genomic_DNA"/>
</dbReference>
<evidence type="ECO:0000313" key="3">
    <source>
        <dbReference type="Proteomes" id="UP000628736"/>
    </source>
</evidence>
<accession>A0A8J6J3G3</accession>
<protein>
    <submittedName>
        <fullName evidence="2">Uncharacterized protein</fullName>
    </submittedName>
</protein>
<evidence type="ECO:0000256" key="1">
    <source>
        <dbReference type="SAM" id="Phobius"/>
    </source>
</evidence>
<keyword evidence="1" id="KW-0472">Membrane</keyword>
<keyword evidence="1" id="KW-1133">Transmembrane helix</keyword>
<dbReference type="Proteomes" id="UP000628736">
    <property type="component" value="Unassembled WGS sequence"/>
</dbReference>
<comment type="caution">
    <text evidence="2">The sequence shown here is derived from an EMBL/GenBank/DDBJ whole genome shotgun (WGS) entry which is preliminary data.</text>
</comment>
<reference evidence="2" key="1">
    <citation type="submission" date="2020-08" db="EMBL/GenBank/DDBJ databases">
        <title>Genome public.</title>
        <authorList>
            <person name="Liu C."/>
            <person name="Sun Q."/>
        </authorList>
    </citation>
    <scope>NUCLEOTIDE SEQUENCE</scope>
    <source>
        <strain evidence="2">NSJ-23</strain>
    </source>
</reference>
<keyword evidence="1" id="KW-0812">Transmembrane</keyword>
<sequence>MIRNQTDYRKAMCKMIRKIQNASSAEEINDLNMSIEDAEILNDCIENGFVRGRTSYRNHKGEEIELRTMDGKAHSEIFNTVITLKGLEFLKPDRTKTKANLAIIISAIAGAVSLGSLLVSVLANLDKIIRNLEILNDLLF</sequence>
<evidence type="ECO:0000313" key="2">
    <source>
        <dbReference type="EMBL" id="MBC5723604.1"/>
    </source>
</evidence>
<feature type="transmembrane region" description="Helical" evidence="1">
    <location>
        <begin position="101"/>
        <end position="123"/>
    </location>
</feature>
<name>A0A8J6J3G3_9FIRM</name>
<dbReference type="RefSeq" id="WP_186853325.1">
    <property type="nucleotide sequence ID" value="NZ_JACOPO010000010.1"/>
</dbReference>
<keyword evidence="3" id="KW-1185">Reference proteome</keyword>
<proteinExistence type="predicted"/>
<gene>
    <name evidence="2" type="ORF">H8S11_12375</name>
</gene>
<dbReference type="AlphaFoldDB" id="A0A8J6J3G3"/>
<organism evidence="2 3">
    <name type="scientific">Flintibacter hominis</name>
    <dbReference type="NCBI Taxonomy" id="2763048"/>
    <lineage>
        <taxon>Bacteria</taxon>
        <taxon>Bacillati</taxon>
        <taxon>Bacillota</taxon>
        <taxon>Clostridia</taxon>
        <taxon>Eubacteriales</taxon>
        <taxon>Flintibacter</taxon>
    </lineage>
</organism>